<dbReference type="RefSeq" id="XP_068368154.1">
    <property type="nucleotide sequence ID" value="XM_068497865.1"/>
</dbReference>
<dbReference type="AlphaFoldDB" id="A0A1J4KV51"/>
<gene>
    <name evidence="3" type="ORF">TRFO_14508</name>
</gene>
<dbReference type="InterPro" id="IPR029052">
    <property type="entry name" value="Metallo-depent_PP-like"/>
</dbReference>
<protein>
    <recommendedName>
        <fullName evidence="2">Calcineurin-like phosphoesterase domain-containing protein</fullName>
    </recommendedName>
</protein>
<evidence type="ECO:0000256" key="1">
    <source>
        <dbReference type="SAM" id="Phobius"/>
    </source>
</evidence>
<dbReference type="PANTHER" id="PTHR14795">
    <property type="entry name" value="HELICASE RELATED"/>
    <property type="match status" value="1"/>
</dbReference>
<dbReference type="PANTHER" id="PTHR14795:SF0">
    <property type="entry name" value="TRANSMEMBRANE PROTEIN 62"/>
    <property type="match status" value="1"/>
</dbReference>
<keyword evidence="1" id="KW-0472">Membrane</keyword>
<dbReference type="InterPro" id="IPR004843">
    <property type="entry name" value="Calcineurin-like_PHP"/>
</dbReference>
<evidence type="ECO:0000313" key="4">
    <source>
        <dbReference type="Proteomes" id="UP000179807"/>
    </source>
</evidence>
<keyword evidence="1" id="KW-1133">Transmembrane helix</keyword>
<dbReference type="Proteomes" id="UP000179807">
    <property type="component" value="Unassembled WGS sequence"/>
</dbReference>
<dbReference type="Gene3D" id="3.60.21.10">
    <property type="match status" value="1"/>
</dbReference>
<dbReference type="EMBL" id="MLAK01000282">
    <property type="protein sequence ID" value="OHT15018.1"/>
    <property type="molecule type" value="Genomic_DNA"/>
</dbReference>
<dbReference type="Pfam" id="PF00149">
    <property type="entry name" value="Metallophos"/>
    <property type="match status" value="1"/>
</dbReference>
<evidence type="ECO:0000313" key="3">
    <source>
        <dbReference type="EMBL" id="OHT15018.1"/>
    </source>
</evidence>
<feature type="transmembrane region" description="Helical" evidence="1">
    <location>
        <begin position="621"/>
        <end position="644"/>
    </location>
</feature>
<dbReference type="GO" id="GO:0016787">
    <property type="term" value="F:hydrolase activity"/>
    <property type="evidence" value="ECO:0007669"/>
    <property type="project" value="InterPro"/>
</dbReference>
<feature type="transmembrane region" description="Helical" evidence="1">
    <location>
        <begin position="431"/>
        <end position="453"/>
    </location>
</feature>
<reference evidence="3" key="1">
    <citation type="submission" date="2016-10" db="EMBL/GenBank/DDBJ databases">
        <authorList>
            <person name="Benchimol M."/>
            <person name="Almeida L.G."/>
            <person name="Vasconcelos A.T."/>
            <person name="Perreira-Neves A."/>
            <person name="Rosa I.A."/>
            <person name="Tasca T."/>
            <person name="Bogo M.R."/>
            <person name="de Souza W."/>
        </authorList>
    </citation>
    <scope>NUCLEOTIDE SEQUENCE [LARGE SCALE GENOMIC DNA]</scope>
    <source>
        <strain evidence="3">K</strain>
    </source>
</reference>
<keyword evidence="4" id="KW-1185">Reference proteome</keyword>
<sequence length="702" mass="80535">MRFRQVAYFLAQYLWVGMLGLCLISTIEFKTPSQTGDISSNPYHPDFDATKEPVWFLHYTDVHLSTTKNNYATILRRFNTSLSLFQPDQIFITGDICDSFGGNKFPRYPNQMEEDWDLYKRLLSELNISNPIHIAGNHDIFNLYSFESERHYANGFIYNESNYLINRVNFNDDLDFITINPFTFPTPSVYLIWWISPSSGMRGEINQELSKSNTPLSISTSHIPAKLWFPSFSTDLRASENVRLYLSGHLHPPEPIFFHHGPKTVEIVGTPLFNSNQVGLIAVDNGQFSHHQMKFGKKTTSDKDKNSNKDNLVDGTFDKDSSKFAILTQPIPDYQRSSLERFDEINPIRAISFTPGMNLSFRIDEGPVRRLECSPLKKRPQFEFCTAPATHSLGTHTFTKLGDWTGSFNFTVGNTIPSFEEACYFDEPSSSYLACFFTYLVFAVIITLPFNLVHFSDRFDAWLESETIDANTKGANTNNLNSTNNNNVNTIVSNLNSSNNSDSNDYLNESRCNGCGNSNLYWILAVFAGFFVVKMRISRLPFWLRLIAFVSVVWCFVLPYCFFDIEGHTGMFWLWGYIVGGKAIFLQTPARFGTYYLIFVIAPFFIILSSMQKLISNRLRFMPIMIVDIAIYLSSFYFCYLFAYELSKDFGYFYGISSFAFVVIPAFLFISLVVWLIYSIIYGVKHRYDQKISSVPLSNSDL</sequence>
<organism evidence="3 4">
    <name type="scientific">Tritrichomonas foetus</name>
    <dbReference type="NCBI Taxonomy" id="1144522"/>
    <lineage>
        <taxon>Eukaryota</taxon>
        <taxon>Metamonada</taxon>
        <taxon>Parabasalia</taxon>
        <taxon>Tritrichomonadida</taxon>
        <taxon>Tritrichomonadidae</taxon>
        <taxon>Tritrichomonas</taxon>
    </lineage>
</organism>
<feature type="transmembrane region" description="Helical" evidence="1">
    <location>
        <begin position="570"/>
        <end position="586"/>
    </location>
</feature>
<feature type="transmembrane region" description="Helical" evidence="1">
    <location>
        <begin position="592"/>
        <end position="609"/>
    </location>
</feature>
<feature type="transmembrane region" description="Helical" evidence="1">
    <location>
        <begin position="543"/>
        <end position="563"/>
    </location>
</feature>
<dbReference type="GeneID" id="94832569"/>
<feature type="transmembrane region" description="Helical" evidence="1">
    <location>
        <begin position="650"/>
        <end position="678"/>
    </location>
</feature>
<accession>A0A1J4KV51</accession>
<evidence type="ECO:0000259" key="2">
    <source>
        <dbReference type="Pfam" id="PF00149"/>
    </source>
</evidence>
<feature type="transmembrane region" description="Helical" evidence="1">
    <location>
        <begin position="7"/>
        <end position="27"/>
    </location>
</feature>
<dbReference type="SUPFAM" id="SSF56300">
    <property type="entry name" value="Metallo-dependent phosphatases"/>
    <property type="match status" value="1"/>
</dbReference>
<proteinExistence type="predicted"/>
<keyword evidence="1" id="KW-0812">Transmembrane</keyword>
<dbReference type="OrthoDB" id="45365at2759"/>
<dbReference type="VEuPathDB" id="TrichDB:TRFO_14508"/>
<name>A0A1J4KV51_9EUKA</name>
<feature type="domain" description="Calcineurin-like phosphoesterase" evidence="2">
    <location>
        <begin position="56"/>
        <end position="253"/>
    </location>
</feature>
<feature type="transmembrane region" description="Helical" evidence="1">
    <location>
        <begin position="520"/>
        <end position="537"/>
    </location>
</feature>
<comment type="caution">
    <text evidence="3">The sequence shown here is derived from an EMBL/GenBank/DDBJ whole genome shotgun (WGS) entry which is preliminary data.</text>
</comment>